<gene>
    <name evidence="6" type="ORF">GCM10009789_57270</name>
</gene>
<dbReference type="Pfam" id="PF08386">
    <property type="entry name" value="Abhydrolase_4"/>
    <property type="match status" value="1"/>
</dbReference>
<dbReference type="InterPro" id="IPR029058">
    <property type="entry name" value="AB_hydrolase_fold"/>
</dbReference>
<keyword evidence="3 6" id="KW-0378">Hydrolase</keyword>
<dbReference type="InterPro" id="IPR013595">
    <property type="entry name" value="Pept_S33_TAP-like_C"/>
</dbReference>
<feature type="domain" description="AB hydrolase-1" evidence="4">
    <location>
        <begin position="94"/>
        <end position="289"/>
    </location>
</feature>
<dbReference type="PANTHER" id="PTHR43248">
    <property type="entry name" value="2-SUCCINYL-6-HYDROXY-2,4-CYCLOHEXADIENE-1-CARBOXYLATE SYNTHASE"/>
    <property type="match status" value="1"/>
</dbReference>
<comment type="similarity">
    <text evidence="1">Belongs to the peptidase S33 family.</text>
</comment>
<reference evidence="6 7" key="1">
    <citation type="journal article" date="2019" name="Int. J. Syst. Evol. Microbiol.">
        <title>The Global Catalogue of Microorganisms (GCM) 10K type strain sequencing project: providing services to taxonomists for standard genome sequencing and annotation.</title>
        <authorList>
            <consortium name="The Broad Institute Genomics Platform"/>
            <consortium name="The Broad Institute Genome Sequencing Center for Infectious Disease"/>
            <person name="Wu L."/>
            <person name="Ma J."/>
        </authorList>
    </citation>
    <scope>NUCLEOTIDE SEQUENCE [LARGE SCALE GENOMIC DNA]</scope>
    <source>
        <strain evidence="6 7">JCM 14969</strain>
    </source>
</reference>
<dbReference type="GO" id="GO:0016787">
    <property type="term" value="F:hydrolase activity"/>
    <property type="evidence" value="ECO:0007669"/>
    <property type="project" value="UniProtKB-KW"/>
</dbReference>
<dbReference type="SUPFAM" id="SSF53474">
    <property type="entry name" value="alpha/beta-Hydrolases"/>
    <property type="match status" value="1"/>
</dbReference>
<dbReference type="Pfam" id="PF00561">
    <property type="entry name" value="Abhydrolase_1"/>
    <property type="match status" value="1"/>
</dbReference>
<organism evidence="6 7">
    <name type="scientific">Kribbella sancticallisti</name>
    <dbReference type="NCBI Taxonomy" id="460087"/>
    <lineage>
        <taxon>Bacteria</taxon>
        <taxon>Bacillati</taxon>
        <taxon>Actinomycetota</taxon>
        <taxon>Actinomycetes</taxon>
        <taxon>Propionibacteriales</taxon>
        <taxon>Kribbellaceae</taxon>
        <taxon>Kribbella</taxon>
    </lineage>
</organism>
<evidence type="ECO:0000256" key="2">
    <source>
        <dbReference type="ARBA" id="ARBA00022729"/>
    </source>
</evidence>
<evidence type="ECO:0000259" key="5">
    <source>
        <dbReference type="Pfam" id="PF08386"/>
    </source>
</evidence>
<keyword evidence="2" id="KW-0732">Signal</keyword>
<protein>
    <submittedName>
        <fullName evidence="6">Alpha/beta hydrolase</fullName>
    </submittedName>
</protein>
<name>A0ABN2E449_9ACTN</name>
<accession>A0ABN2E449</accession>
<feature type="domain" description="Peptidase S33 tripeptidyl aminopeptidase-like C-terminal" evidence="5">
    <location>
        <begin position="397"/>
        <end position="488"/>
    </location>
</feature>
<comment type="caution">
    <text evidence="6">The sequence shown here is derived from an EMBL/GenBank/DDBJ whole genome shotgun (WGS) entry which is preliminary data.</text>
</comment>
<dbReference type="InterPro" id="IPR051601">
    <property type="entry name" value="Serine_prot/Carboxylest_S33"/>
</dbReference>
<evidence type="ECO:0000256" key="1">
    <source>
        <dbReference type="ARBA" id="ARBA00010088"/>
    </source>
</evidence>
<dbReference type="InterPro" id="IPR000073">
    <property type="entry name" value="AB_hydrolase_1"/>
</dbReference>
<dbReference type="RefSeq" id="WP_344219297.1">
    <property type="nucleotide sequence ID" value="NZ_BAAAOS010000045.1"/>
</dbReference>
<evidence type="ECO:0000313" key="7">
    <source>
        <dbReference type="Proteomes" id="UP001500393"/>
    </source>
</evidence>
<evidence type="ECO:0000313" key="6">
    <source>
        <dbReference type="EMBL" id="GAA1595874.1"/>
    </source>
</evidence>
<proteinExistence type="inferred from homology"/>
<dbReference type="PANTHER" id="PTHR43248:SF29">
    <property type="entry name" value="TRIPEPTIDYL AMINOPEPTIDASE"/>
    <property type="match status" value="1"/>
</dbReference>
<dbReference type="Proteomes" id="UP001500393">
    <property type="component" value="Unassembled WGS sequence"/>
</dbReference>
<evidence type="ECO:0000256" key="3">
    <source>
        <dbReference type="ARBA" id="ARBA00022801"/>
    </source>
</evidence>
<sequence>MTSQARRLRTTVWGVVLGVTLAGVAVVPVSAAAAPKSPHWYDCAPEGKDKPEDVKGSQCATLQVPIDWKKPGGGTFGLSIARREAKDPARRVGVLVFGPGGPGDSGVDRIKTGMGRFSDDLQDRFDIVSFDPRGIARSNPVRCSAALLAKQPDPLIKNQADFDRTVRYNRELAADCRSHTGPVYDHIDTLQTVRDVDAIRAALGEQKLSFHGSSYGTLLGGQYAERYPNRVRAMVLESVFDHGDATTGEFLDEQAATVQDSFGEFVTWCDAATACTLHGRDVRALWADLLARAGRGEIPDPRRPTVAISPFFLSFVVFRTLYEPRWRELAATLKRFEESKPPTGEPAVPAGLAPNTLAPFCRDFSLPARDYAELAGHLRRVEQNNPDMKYVPQLIAVTSCLGLPKAENSQQDLRIRGLKTPALLSNSLHDPATGYGWATSVASQFGNQGVLLTYQGWGHGSYNKSPCVEQRIDDYLVSLTVPPRGMSCPAIPPAG</sequence>
<dbReference type="Gene3D" id="3.40.50.1820">
    <property type="entry name" value="alpha/beta hydrolase"/>
    <property type="match status" value="1"/>
</dbReference>
<keyword evidence="7" id="KW-1185">Reference proteome</keyword>
<evidence type="ECO:0000259" key="4">
    <source>
        <dbReference type="Pfam" id="PF00561"/>
    </source>
</evidence>
<dbReference type="EMBL" id="BAAAOS010000045">
    <property type="protein sequence ID" value="GAA1595874.1"/>
    <property type="molecule type" value="Genomic_DNA"/>
</dbReference>